<dbReference type="EMBL" id="KV440989">
    <property type="protein sequence ID" value="OAD70104.1"/>
    <property type="molecule type" value="Genomic_DNA"/>
</dbReference>
<reference evidence="2" key="1">
    <citation type="submission" date="2015-06" db="EMBL/GenBank/DDBJ databases">
        <title>Expansion of signal transduction pathways in fungi by whole-genome duplication.</title>
        <authorList>
            <consortium name="DOE Joint Genome Institute"/>
            <person name="Corrochano L.M."/>
            <person name="Kuo A."/>
            <person name="Marcet-Houben M."/>
            <person name="Polaino S."/>
            <person name="Salamov A."/>
            <person name="Villalobos J.M."/>
            <person name="Alvarez M.I."/>
            <person name="Avalos J."/>
            <person name="Benito E.P."/>
            <person name="Benoit I."/>
            <person name="Burger G."/>
            <person name="Camino L.P."/>
            <person name="Canovas D."/>
            <person name="Cerda-Olmedo E."/>
            <person name="Cheng J.-F."/>
            <person name="Dominguez A."/>
            <person name="Elias M."/>
            <person name="Eslava A.P."/>
            <person name="Glaser F."/>
            <person name="Grimwood J."/>
            <person name="Gutierrez G."/>
            <person name="Heitman J."/>
            <person name="Henrissat B."/>
            <person name="Iturriaga E.A."/>
            <person name="Lang B.F."/>
            <person name="Lavin J.L."/>
            <person name="Lee S."/>
            <person name="Li W."/>
            <person name="Lindquist E."/>
            <person name="Lopez-Garcia S."/>
            <person name="Luque E.M."/>
            <person name="Marcos A.T."/>
            <person name="Martin J."/>
            <person name="McCluskey K."/>
            <person name="Medina H.R."/>
            <person name="Miralles-Duran A."/>
            <person name="Miyazaki A."/>
            <person name="Munoz-Torres E."/>
            <person name="Oguiza J.A."/>
            <person name="Ohm R."/>
            <person name="Olmedo M."/>
            <person name="Orejas M."/>
            <person name="Ortiz-Castellanos L."/>
            <person name="Pisabarro A.G."/>
            <person name="Rodriguez-Romero J."/>
            <person name="Ruiz-Herrera J."/>
            <person name="Ruiz-Vazquez R."/>
            <person name="Sanz C."/>
            <person name="Schackwitz W."/>
            <person name="Schmutz J."/>
            <person name="Shahriari M."/>
            <person name="Shelest E."/>
            <person name="Silva-Franco F."/>
            <person name="Soanes D."/>
            <person name="Syed K."/>
            <person name="Tagua V.G."/>
            <person name="Talbot N.J."/>
            <person name="Thon M."/>
            <person name="De vries R.P."/>
            <person name="Wiebenga A."/>
            <person name="Yadav J.S."/>
            <person name="Braun E.L."/>
            <person name="Baker S."/>
            <person name="Garre V."/>
            <person name="Horwitz B."/>
            <person name="Torres-Martinez S."/>
            <person name="Idnurm A."/>
            <person name="Herrera-Estrella A."/>
            <person name="Gabaldon T."/>
            <person name="Grigoriev I.V."/>
        </authorList>
    </citation>
    <scope>NUCLEOTIDE SEQUENCE [LARGE SCALE GENOMIC DNA]</scope>
    <source>
        <strain evidence="2">NRRL 1555(-)</strain>
    </source>
</reference>
<accession>A0A162NIY7</accession>
<dbReference type="GeneID" id="28994918"/>
<name>A0A162NIY7_PHYB8</name>
<protein>
    <submittedName>
        <fullName evidence="1">Uncharacterized protein</fullName>
    </submittedName>
</protein>
<organism evidence="1 2">
    <name type="scientific">Phycomyces blakesleeanus (strain ATCC 8743b / DSM 1359 / FGSC 10004 / NBRC 33097 / NRRL 1555)</name>
    <dbReference type="NCBI Taxonomy" id="763407"/>
    <lineage>
        <taxon>Eukaryota</taxon>
        <taxon>Fungi</taxon>
        <taxon>Fungi incertae sedis</taxon>
        <taxon>Mucoromycota</taxon>
        <taxon>Mucoromycotina</taxon>
        <taxon>Mucoromycetes</taxon>
        <taxon>Mucorales</taxon>
        <taxon>Phycomycetaceae</taxon>
        <taxon>Phycomyces</taxon>
    </lineage>
</organism>
<dbReference type="RefSeq" id="XP_018288144.1">
    <property type="nucleotide sequence ID" value="XM_018434012.1"/>
</dbReference>
<evidence type="ECO:0000313" key="2">
    <source>
        <dbReference type="Proteomes" id="UP000077315"/>
    </source>
</evidence>
<dbReference type="VEuPathDB" id="FungiDB:PHYBLDRAFT_159582"/>
<dbReference type="Proteomes" id="UP000077315">
    <property type="component" value="Unassembled WGS sequence"/>
</dbReference>
<evidence type="ECO:0000313" key="1">
    <source>
        <dbReference type="EMBL" id="OAD70104.1"/>
    </source>
</evidence>
<sequence length="94" mass="11036">MIIGVFAVEMVVMVNVPKNIFSNNISGYSRNSLNNKHTRAFFFFWVYFRLCGSRALSVRCDAQATTHTKSKKENRFFKICHNTSKTQDHKYRHL</sequence>
<proteinExistence type="predicted"/>
<gene>
    <name evidence="1" type="ORF">PHYBLDRAFT_159582</name>
</gene>
<keyword evidence="2" id="KW-1185">Reference proteome</keyword>
<dbReference type="InParanoid" id="A0A162NIY7"/>
<dbReference type="AlphaFoldDB" id="A0A162NIY7"/>